<reference evidence="1 2" key="1">
    <citation type="journal article" date="2019" name="Nat. Ecol. Evol.">
        <title>Megaphylogeny resolves global patterns of mushroom evolution.</title>
        <authorList>
            <person name="Varga T."/>
            <person name="Krizsan K."/>
            <person name="Foldi C."/>
            <person name="Dima B."/>
            <person name="Sanchez-Garcia M."/>
            <person name="Sanchez-Ramirez S."/>
            <person name="Szollosi G.J."/>
            <person name="Szarkandi J.G."/>
            <person name="Papp V."/>
            <person name="Albert L."/>
            <person name="Andreopoulos W."/>
            <person name="Angelini C."/>
            <person name="Antonin V."/>
            <person name="Barry K.W."/>
            <person name="Bougher N.L."/>
            <person name="Buchanan P."/>
            <person name="Buyck B."/>
            <person name="Bense V."/>
            <person name="Catcheside P."/>
            <person name="Chovatia M."/>
            <person name="Cooper J."/>
            <person name="Damon W."/>
            <person name="Desjardin D."/>
            <person name="Finy P."/>
            <person name="Geml J."/>
            <person name="Haridas S."/>
            <person name="Hughes K."/>
            <person name="Justo A."/>
            <person name="Karasinski D."/>
            <person name="Kautmanova I."/>
            <person name="Kiss B."/>
            <person name="Kocsube S."/>
            <person name="Kotiranta H."/>
            <person name="LaButti K.M."/>
            <person name="Lechner B.E."/>
            <person name="Liimatainen K."/>
            <person name="Lipzen A."/>
            <person name="Lukacs Z."/>
            <person name="Mihaltcheva S."/>
            <person name="Morgado L.N."/>
            <person name="Niskanen T."/>
            <person name="Noordeloos M.E."/>
            <person name="Ohm R.A."/>
            <person name="Ortiz-Santana B."/>
            <person name="Ovrebo C."/>
            <person name="Racz N."/>
            <person name="Riley R."/>
            <person name="Savchenko A."/>
            <person name="Shiryaev A."/>
            <person name="Soop K."/>
            <person name="Spirin V."/>
            <person name="Szebenyi C."/>
            <person name="Tomsovsky M."/>
            <person name="Tulloss R.E."/>
            <person name="Uehling J."/>
            <person name="Grigoriev I.V."/>
            <person name="Vagvolgyi C."/>
            <person name="Papp T."/>
            <person name="Martin F.M."/>
            <person name="Miettinen O."/>
            <person name="Hibbett D.S."/>
            <person name="Nagy L.G."/>
        </authorList>
    </citation>
    <scope>NUCLEOTIDE SEQUENCE [LARGE SCALE GENOMIC DNA]</scope>
    <source>
        <strain evidence="1 2">CBS 121175</strain>
    </source>
</reference>
<keyword evidence="2" id="KW-1185">Reference proteome</keyword>
<feature type="non-terminal residue" evidence="1">
    <location>
        <position position="1"/>
    </location>
</feature>
<organism evidence="1 2">
    <name type="scientific">Coprinopsis marcescibilis</name>
    <name type="common">Agaric fungus</name>
    <name type="synonym">Psathyrella marcescibilis</name>
    <dbReference type="NCBI Taxonomy" id="230819"/>
    <lineage>
        <taxon>Eukaryota</taxon>
        <taxon>Fungi</taxon>
        <taxon>Dikarya</taxon>
        <taxon>Basidiomycota</taxon>
        <taxon>Agaricomycotina</taxon>
        <taxon>Agaricomycetes</taxon>
        <taxon>Agaricomycetidae</taxon>
        <taxon>Agaricales</taxon>
        <taxon>Agaricineae</taxon>
        <taxon>Psathyrellaceae</taxon>
        <taxon>Coprinopsis</taxon>
    </lineage>
</organism>
<proteinExistence type="predicted"/>
<sequence>QQALDNFRDYWNYHRVRKQKNKLMPSGHIPADAFFNPEKYDIHAKNYLIPVPEEMQALTRAHIEPEVGPRAPHFRWFTHEFDVAARLVHNGLGSPVITLANAWDMFSAMSIGLADIYY</sequence>
<name>A0A5C3KFE1_COPMA</name>
<gene>
    <name evidence="1" type="ORF">FA15DRAFT_660482</name>
</gene>
<dbReference type="STRING" id="230819.A0A5C3KFE1"/>
<dbReference type="EMBL" id="ML210383">
    <property type="protein sequence ID" value="TFK18692.1"/>
    <property type="molecule type" value="Genomic_DNA"/>
</dbReference>
<dbReference type="Proteomes" id="UP000307440">
    <property type="component" value="Unassembled WGS sequence"/>
</dbReference>
<dbReference type="OrthoDB" id="2974164at2759"/>
<accession>A0A5C3KFE1</accession>
<evidence type="ECO:0000313" key="1">
    <source>
        <dbReference type="EMBL" id="TFK18692.1"/>
    </source>
</evidence>
<dbReference type="AlphaFoldDB" id="A0A5C3KFE1"/>
<evidence type="ECO:0000313" key="2">
    <source>
        <dbReference type="Proteomes" id="UP000307440"/>
    </source>
</evidence>
<protein>
    <submittedName>
        <fullName evidence="1">Uncharacterized protein</fullName>
    </submittedName>
</protein>